<comment type="caution">
    <text evidence="6">The sequence shown here is derived from an EMBL/GenBank/DDBJ whole genome shotgun (WGS) entry which is preliminary data.</text>
</comment>
<feature type="domain" description="Peptidase M16 C-terminal" evidence="5">
    <location>
        <begin position="616"/>
        <end position="789"/>
    </location>
</feature>
<dbReference type="InterPro" id="IPR011765">
    <property type="entry name" value="Pept_M16_N"/>
</dbReference>
<dbReference type="SUPFAM" id="SSF63411">
    <property type="entry name" value="LuxS/MPP-like metallohydrolase"/>
    <property type="match status" value="4"/>
</dbReference>
<feature type="chain" id="PRO_5012204793" description="Peptidase M16" evidence="3">
    <location>
        <begin position="24"/>
        <end position="862"/>
    </location>
</feature>
<dbReference type="Proteomes" id="UP000183085">
    <property type="component" value="Unassembled WGS sequence"/>
</dbReference>
<dbReference type="STRING" id="1817895.AUJ95_06485"/>
<evidence type="ECO:0008006" key="8">
    <source>
        <dbReference type="Google" id="ProtNLM"/>
    </source>
</evidence>
<organism evidence="6 7">
    <name type="scientific">Candidatus Desantisbacteria bacterium CG2_30_40_21</name>
    <dbReference type="NCBI Taxonomy" id="1817895"/>
    <lineage>
        <taxon>Bacteria</taxon>
        <taxon>Candidatus Desantisiibacteriota</taxon>
    </lineage>
</organism>
<dbReference type="InterPro" id="IPR007863">
    <property type="entry name" value="Peptidase_M16_C"/>
</dbReference>
<dbReference type="PANTHER" id="PTHR11851">
    <property type="entry name" value="METALLOPROTEASE"/>
    <property type="match status" value="1"/>
</dbReference>
<sequence length="862" mass="97310">MYYLRIILLFLTISVSFSQPIHAGEPERFVLDNGLVVVLKEVHTAPLVALQLWVKTGSIHEGEYMGSGISHLVEHMLFKGTKRRGVGDIGRQMSAAGGDMGGYTSMDRTVYHMVMPADKAEIGLDILADAAMNSTFDEVEMKKEKDVILREMDMCKDDPDKYLSRKIWQEAFSHHPYQHPIIGYKELFSQLTKDDLLKYHQRFYVPNDMILSVVGDFNKSRMLANIKQYFNDGKRNSISPVYIPQEPMQIGKKKFEEEKDIKVAYLEMAFHIPDIRSRDLYPLDVMAIILGHGKSSILYQDLRERESIVYSIDAWSYTPQYPGLFGINAALEPENLQKAQKTIWKNIKKLAQGDITDEELEKARQMVIASSIFSQETVESQAADIASNEYVCGNINFNKDYVKGVGLVTKDDIKRVAKQYLCEDNLTIGILKPKVKEKVISPSIQVKVEPKIQKFVMDNGLVLLVFEDDSLPIVSIHAVFKGGVLFEEKGKEGVCNLLQKMMLKGTKNHTAKQIAEAIESRGGAISSYGGNNSLGCSVKVLKEDLDLGFSLLSDVLLNPSFPVDEMEKERRAVFAAIKSQDDDPFSYAVRILRENMWQNHPYRHNSLGTQESVRELTRNDLIAFHQGFCQPGNMVLAVFGDVKAQEIRQRVEGIWMGIKGQNLSQINLPDEPEQKGAKQVIQEKDKEQTIILLGFPGIGIMDPDKYVFDVMSSILSGNGSRLFVNLRDKYGLAYYVGVFSILGLSPGAYVFYIGTSRDKVDAALEGIKKEIGMIRNEAVSDEELSRAKTFLIGEHLQAQETNSAHGFDCALNELYGLGYEEVERFRIRINSVTKDDIKRVANKYLQDNKCTVIIVRPEDKKF</sequence>
<keyword evidence="3" id="KW-0732">Signal</keyword>
<evidence type="ECO:0000256" key="2">
    <source>
        <dbReference type="SAM" id="Phobius"/>
    </source>
</evidence>
<feature type="transmembrane region" description="Helical" evidence="2">
    <location>
        <begin position="732"/>
        <end position="752"/>
    </location>
</feature>
<dbReference type="EMBL" id="MNYI01000174">
    <property type="protein sequence ID" value="OIP38579.1"/>
    <property type="molecule type" value="Genomic_DNA"/>
</dbReference>
<dbReference type="GO" id="GO:0046872">
    <property type="term" value="F:metal ion binding"/>
    <property type="evidence" value="ECO:0007669"/>
    <property type="project" value="InterPro"/>
</dbReference>
<dbReference type="AlphaFoldDB" id="A0A1J5DSZ1"/>
<comment type="similarity">
    <text evidence="1">Belongs to the peptidase M16 family.</text>
</comment>
<dbReference type="Pfam" id="PF00675">
    <property type="entry name" value="Peptidase_M16"/>
    <property type="match status" value="2"/>
</dbReference>
<feature type="domain" description="Peptidase M16 N-terminal" evidence="4">
    <location>
        <begin position="36"/>
        <end position="183"/>
    </location>
</feature>
<reference evidence="6 7" key="1">
    <citation type="journal article" date="2016" name="Environ. Microbiol.">
        <title>Genomic resolution of a cold subsurface aquifer community provides metabolic insights for novel microbes adapted to high CO concentrations.</title>
        <authorList>
            <person name="Probst A.J."/>
            <person name="Castelle C.J."/>
            <person name="Singh A."/>
            <person name="Brown C.T."/>
            <person name="Anantharaman K."/>
            <person name="Sharon I."/>
            <person name="Hug L.A."/>
            <person name="Burstein D."/>
            <person name="Emerson J.B."/>
            <person name="Thomas B.C."/>
            <person name="Banfield J.F."/>
        </authorList>
    </citation>
    <scope>NUCLEOTIDE SEQUENCE [LARGE SCALE GENOMIC DNA]</scope>
    <source>
        <strain evidence="6">CG2_30_40_21</strain>
    </source>
</reference>
<evidence type="ECO:0000313" key="7">
    <source>
        <dbReference type="Proteomes" id="UP000183085"/>
    </source>
</evidence>
<proteinExistence type="inferred from homology"/>
<name>A0A1J5DSZ1_9BACT</name>
<gene>
    <name evidence="6" type="ORF">AUJ95_06485</name>
</gene>
<evidence type="ECO:0000256" key="3">
    <source>
        <dbReference type="SAM" id="SignalP"/>
    </source>
</evidence>
<dbReference type="PANTHER" id="PTHR11851:SF49">
    <property type="entry name" value="MITOCHONDRIAL-PROCESSING PEPTIDASE SUBUNIT ALPHA"/>
    <property type="match status" value="1"/>
</dbReference>
<evidence type="ECO:0000256" key="1">
    <source>
        <dbReference type="ARBA" id="ARBA00007261"/>
    </source>
</evidence>
<keyword evidence="2" id="KW-1133">Transmembrane helix</keyword>
<evidence type="ECO:0000259" key="5">
    <source>
        <dbReference type="Pfam" id="PF05193"/>
    </source>
</evidence>
<evidence type="ECO:0000313" key="6">
    <source>
        <dbReference type="EMBL" id="OIP38579.1"/>
    </source>
</evidence>
<dbReference type="Gene3D" id="3.30.830.10">
    <property type="entry name" value="Metalloenzyme, LuxS/M16 peptidase-like"/>
    <property type="match status" value="4"/>
</dbReference>
<accession>A0A1J5DSZ1</accession>
<protein>
    <recommendedName>
        <fullName evidence="8">Peptidase M16</fullName>
    </recommendedName>
</protein>
<dbReference type="InterPro" id="IPR011249">
    <property type="entry name" value="Metalloenz_LuxS/M16"/>
</dbReference>
<evidence type="ECO:0000259" key="4">
    <source>
        <dbReference type="Pfam" id="PF00675"/>
    </source>
</evidence>
<dbReference type="Pfam" id="PF05193">
    <property type="entry name" value="Peptidase_M16_C"/>
    <property type="match status" value="2"/>
</dbReference>
<dbReference type="InterPro" id="IPR050361">
    <property type="entry name" value="MPP/UQCRC_Complex"/>
</dbReference>
<feature type="domain" description="Peptidase M16 C-terminal" evidence="5">
    <location>
        <begin position="191"/>
        <end position="366"/>
    </location>
</feature>
<keyword evidence="2" id="KW-0812">Transmembrane</keyword>
<feature type="domain" description="Peptidase M16 N-terminal" evidence="4">
    <location>
        <begin position="468"/>
        <end position="608"/>
    </location>
</feature>
<feature type="signal peptide" evidence="3">
    <location>
        <begin position="1"/>
        <end position="23"/>
    </location>
</feature>
<keyword evidence="2" id="KW-0472">Membrane</keyword>